<sequence length="88" mass="9785">MEAAFDQLNRFAATTDDAGRQKLRTRLRRLADYTETVVTTINQLGHSHLECAAVKVGCDLGLFKLLVEAQDPMSVGELANKRRGTSHR</sequence>
<dbReference type="EMBL" id="LJZO01000037">
    <property type="protein sequence ID" value="ROV92487.1"/>
    <property type="molecule type" value="Genomic_DNA"/>
</dbReference>
<evidence type="ECO:0000313" key="2">
    <source>
        <dbReference type="Proteomes" id="UP000284375"/>
    </source>
</evidence>
<accession>A0A423VNC1</accession>
<organism evidence="1 2">
    <name type="scientific">Cytospora chrysosperma</name>
    <name type="common">Cytospora canker fungus</name>
    <name type="synonym">Sphaeria chrysosperma</name>
    <dbReference type="NCBI Taxonomy" id="252740"/>
    <lineage>
        <taxon>Eukaryota</taxon>
        <taxon>Fungi</taxon>
        <taxon>Dikarya</taxon>
        <taxon>Ascomycota</taxon>
        <taxon>Pezizomycotina</taxon>
        <taxon>Sordariomycetes</taxon>
        <taxon>Sordariomycetidae</taxon>
        <taxon>Diaporthales</taxon>
        <taxon>Cytosporaceae</taxon>
        <taxon>Cytospora</taxon>
    </lineage>
</organism>
<dbReference type="OrthoDB" id="2410195at2759"/>
<dbReference type="Proteomes" id="UP000284375">
    <property type="component" value="Unassembled WGS sequence"/>
</dbReference>
<evidence type="ECO:0000313" key="1">
    <source>
        <dbReference type="EMBL" id="ROV92487.1"/>
    </source>
</evidence>
<keyword evidence="2" id="KW-1185">Reference proteome</keyword>
<comment type="caution">
    <text evidence="1">The sequence shown here is derived from an EMBL/GenBank/DDBJ whole genome shotgun (WGS) entry which is preliminary data.</text>
</comment>
<gene>
    <name evidence="1" type="ORF">VSDG_06723</name>
</gene>
<name>A0A423VNC1_CYTCH</name>
<reference evidence="1 2" key="1">
    <citation type="submission" date="2015-09" db="EMBL/GenBank/DDBJ databases">
        <title>Host preference determinants of Valsa canker pathogens revealed by comparative genomics.</title>
        <authorList>
            <person name="Yin Z."/>
            <person name="Huang L."/>
        </authorList>
    </citation>
    <scope>NUCLEOTIDE SEQUENCE [LARGE SCALE GENOMIC DNA]</scope>
    <source>
        <strain evidence="1 2">YSFL</strain>
    </source>
</reference>
<proteinExistence type="predicted"/>
<dbReference type="AlphaFoldDB" id="A0A423VNC1"/>
<protein>
    <submittedName>
        <fullName evidence="1">Uncharacterized protein</fullName>
    </submittedName>
</protein>